<comment type="caution">
    <text evidence="2">The sequence shown here is derived from an EMBL/GenBank/DDBJ whole genome shotgun (WGS) entry which is preliminary data.</text>
</comment>
<organism evidence="2 3">
    <name type="scientific">Weissella muntiaci</name>
    <dbReference type="NCBI Taxonomy" id="2508881"/>
    <lineage>
        <taxon>Bacteria</taxon>
        <taxon>Bacillati</taxon>
        <taxon>Bacillota</taxon>
        <taxon>Bacilli</taxon>
        <taxon>Lactobacillales</taxon>
        <taxon>Lactobacillaceae</taxon>
        <taxon>Weissella</taxon>
    </lineage>
</organism>
<name>A0A6C2C6P8_9LACO</name>
<feature type="domain" description="FAD-dependent urate hydroxylase HpyO/Asp monooxygenase CreE-like FAD/NAD(P)-binding" evidence="1">
    <location>
        <begin position="4"/>
        <end position="183"/>
    </location>
</feature>
<dbReference type="OrthoDB" id="6309046at2"/>
<dbReference type="Pfam" id="PF13454">
    <property type="entry name" value="NAD_binding_9"/>
    <property type="match status" value="1"/>
</dbReference>
<dbReference type="InterPro" id="IPR052189">
    <property type="entry name" value="L-asp_N-monooxygenase_NS-form"/>
</dbReference>
<evidence type="ECO:0000259" key="1">
    <source>
        <dbReference type="Pfam" id="PF13454"/>
    </source>
</evidence>
<evidence type="ECO:0000313" key="3">
    <source>
        <dbReference type="Proteomes" id="UP000371977"/>
    </source>
</evidence>
<dbReference type="AlphaFoldDB" id="A0A6C2C6P8"/>
<dbReference type="InterPro" id="IPR038732">
    <property type="entry name" value="HpyO/CreE_NAD-binding"/>
</dbReference>
<dbReference type="PANTHER" id="PTHR40254:SF1">
    <property type="entry name" value="BLR0577 PROTEIN"/>
    <property type="match status" value="1"/>
</dbReference>
<protein>
    <submittedName>
        <fullName evidence="2">FAD/NAD(P)-binding protein</fullName>
    </submittedName>
</protein>
<keyword evidence="3" id="KW-1185">Reference proteome</keyword>
<dbReference type="EMBL" id="SDGZ01000015">
    <property type="protein sequence ID" value="TYC49015.1"/>
    <property type="molecule type" value="Genomic_DNA"/>
</dbReference>
<accession>A0A6C2C6P8</accession>
<proteinExistence type="predicted"/>
<reference evidence="2 3" key="1">
    <citation type="submission" date="2019-01" db="EMBL/GenBank/DDBJ databases">
        <title>Weissella sp. nov., a novel lactic acid bacterium isolated from animal feces.</title>
        <authorList>
            <person name="Wang L.-T."/>
        </authorList>
    </citation>
    <scope>NUCLEOTIDE SEQUENCE [LARGE SCALE GENOMIC DNA]</scope>
    <source>
        <strain evidence="2 3">8H-2</strain>
    </source>
</reference>
<sequence length="617" mass="69095">MKIVLVGAGPRNLSLLERLISNAYEVDQSITVTMYDPFPIGGRVWNPDQDPTFLMNTVTQQLTLFTDASINHSTAQSIEGPNFYEWATKYGREYIIAQNLKNTDTFLDELTQISPNRFSSRALFGVYAHWYFERVTATLPSNLEIDYQRLAVTDVERTDDGFIVSLANEEQVRADQVILTLGNTDHALNLEEQTFADAAHANSSLNYLAPTHPNEAKLEQIPAKDDVILRGLGLSFFDYIAKLTLGRGGHFVRDTVGELSYQPSGLEPHMIAGSRSGLPMHARGVNQKVHAESYQPVFFTEENLDKAAQANHGHATFDSFLELVRKELEYKHYQNTINDLAVTWPFNVNHFMNALRDSEDLNLTAKAFGLADQYIIDWDSLLNPVAKMTKDVNYDRFMLDYLAWDIADANKGNIEAPYAGAFDLLRDVRGVIRYNITAGYLSGDEYAKFLATFNPWNSLLSVGPPLLRVEQMRALIKAKVLTIAGPGLAVTATDDTFTAHDNRDGVWSAKSLVEARLSTPDLNTSTNPLIMKLRERGILAPGHFTSPQGPDLIVKGAQMDRETKQVVNIDDQIIPGLYIWGVPTEGWSWFTTFASRPGVHDKNLQDAEDIAHNIFKK</sequence>
<evidence type="ECO:0000313" key="2">
    <source>
        <dbReference type="EMBL" id="TYC49015.1"/>
    </source>
</evidence>
<dbReference type="RefSeq" id="WP_148622877.1">
    <property type="nucleotide sequence ID" value="NZ_SDGZ01000015.1"/>
</dbReference>
<dbReference type="InterPro" id="IPR036188">
    <property type="entry name" value="FAD/NAD-bd_sf"/>
</dbReference>
<gene>
    <name evidence="2" type="ORF">ESZ50_07145</name>
</gene>
<dbReference type="Proteomes" id="UP000371977">
    <property type="component" value="Unassembled WGS sequence"/>
</dbReference>
<dbReference type="SUPFAM" id="SSF51905">
    <property type="entry name" value="FAD/NAD(P)-binding domain"/>
    <property type="match status" value="1"/>
</dbReference>
<dbReference type="PANTHER" id="PTHR40254">
    <property type="entry name" value="BLR0577 PROTEIN"/>
    <property type="match status" value="1"/>
</dbReference>